<accession>A0ABZ2HJV4</accession>
<proteinExistence type="predicted"/>
<dbReference type="EMBL" id="CP146069">
    <property type="protein sequence ID" value="WWR48040.1"/>
    <property type="molecule type" value="Genomic_DNA"/>
</dbReference>
<organism evidence="1 2">
    <name type="scientific">Roseovarius phycicola</name>
    <dbReference type="NCBI Taxonomy" id="3080976"/>
    <lineage>
        <taxon>Bacteria</taxon>
        <taxon>Pseudomonadati</taxon>
        <taxon>Pseudomonadota</taxon>
        <taxon>Alphaproteobacteria</taxon>
        <taxon>Rhodobacterales</taxon>
        <taxon>Roseobacteraceae</taxon>
        <taxon>Roseovarius</taxon>
    </lineage>
</organism>
<reference evidence="1 2" key="1">
    <citation type="submission" date="2023-10" db="EMBL/GenBank/DDBJ databases">
        <title>Roseovarius strain S88 nov., isolated from a marine algae.</title>
        <authorList>
            <person name="Lee M.W."/>
            <person name="Lee J.K."/>
            <person name="Kim J.M."/>
            <person name="Choi D.G."/>
            <person name="Baek J.H."/>
            <person name="Bayburt H."/>
            <person name="Jung J.J."/>
            <person name="Han D.M."/>
            <person name="Jeon C.O."/>
        </authorList>
    </citation>
    <scope>NUCLEOTIDE SEQUENCE [LARGE SCALE GENOMIC DNA]</scope>
    <source>
        <strain evidence="1 2">S88</strain>
    </source>
</reference>
<keyword evidence="2" id="KW-1185">Reference proteome</keyword>
<protein>
    <submittedName>
        <fullName evidence="1">Uncharacterized protein</fullName>
    </submittedName>
</protein>
<gene>
    <name evidence="1" type="ORF">RZ517_07695</name>
</gene>
<sequence length="106" mass="12139">MTMLRLAWHIGDTLHNHGHICMVFGGDQPWQEGGVYFMDRLSDEISELHTRILETAEDSRYLLQPSLAGLLNRMKAQGHEIPKDLRKLHDELTDAAIEAQFDNMPV</sequence>
<evidence type="ECO:0000313" key="1">
    <source>
        <dbReference type="EMBL" id="WWR48040.1"/>
    </source>
</evidence>
<name>A0ABZ2HJV4_9RHOB</name>
<evidence type="ECO:0000313" key="2">
    <source>
        <dbReference type="Proteomes" id="UP001364156"/>
    </source>
</evidence>
<dbReference type="Proteomes" id="UP001364156">
    <property type="component" value="Chromosome"/>
</dbReference>